<gene>
    <name evidence="2" type="ORF">AS189_11875</name>
</gene>
<dbReference type="InterPro" id="IPR016181">
    <property type="entry name" value="Acyl_CoA_acyltransferase"/>
</dbReference>
<dbReference type="Gene3D" id="3.40.630.30">
    <property type="match status" value="1"/>
</dbReference>
<dbReference type="Pfam" id="PF13673">
    <property type="entry name" value="Acetyltransf_10"/>
    <property type="match status" value="1"/>
</dbReference>
<protein>
    <submittedName>
        <fullName evidence="2">Acetyltransferase</fullName>
    </submittedName>
</protein>
<dbReference type="SUPFAM" id="SSF55729">
    <property type="entry name" value="Acyl-CoA N-acyltransferases (Nat)"/>
    <property type="match status" value="1"/>
</dbReference>
<reference evidence="3" key="1">
    <citation type="submission" date="2015-11" db="EMBL/GenBank/DDBJ databases">
        <authorList>
            <person name="Kumar R."/>
            <person name="Singh D."/>
            <person name="Swarnkar M.K."/>
            <person name="Singh A.K."/>
            <person name="Kumar S."/>
        </authorList>
    </citation>
    <scope>NUCLEOTIDE SEQUENCE [LARGE SCALE GENOMIC DNA]</scope>
    <source>
        <strain evidence="3">ERGS4:06</strain>
    </source>
</reference>
<dbReference type="PROSITE" id="PS51186">
    <property type="entry name" value="GNAT"/>
    <property type="match status" value="1"/>
</dbReference>
<accession>A0A0S2LZR7</accession>
<feature type="domain" description="N-acetyltransferase" evidence="1">
    <location>
        <begin position="12"/>
        <end position="166"/>
    </location>
</feature>
<sequence length="168" mass="18592">MDEKTSTNRPVIAIRPYSLADAADTLSIFHAAVTETASADYSPEQIQAWARPDDRDLSTWHAAMQKRNSYVATVNEEPAGFSDVDLQGYIDMMFVGPRFLRLGVARHLLAHVEAHARAGLLTELSANVSITARPFFERFGFVVQAEQHPVMGGVQLTNYAMKKNLLGN</sequence>
<evidence type="ECO:0000313" key="2">
    <source>
        <dbReference type="EMBL" id="ALO67066.1"/>
    </source>
</evidence>
<dbReference type="GO" id="GO:0016747">
    <property type="term" value="F:acyltransferase activity, transferring groups other than amino-acyl groups"/>
    <property type="evidence" value="ECO:0007669"/>
    <property type="project" value="InterPro"/>
</dbReference>
<dbReference type="InterPro" id="IPR000182">
    <property type="entry name" value="GNAT_dom"/>
</dbReference>
<organism evidence="2 3">
    <name type="scientific">Arthrobacter alpinus</name>
    <dbReference type="NCBI Taxonomy" id="656366"/>
    <lineage>
        <taxon>Bacteria</taxon>
        <taxon>Bacillati</taxon>
        <taxon>Actinomycetota</taxon>
        <taxon>Actinomycetes</taxon>
        <taxon>Micrococcales</taxon>
        <taxon>Micrococcaceae</taxon>
        <taxon>Arthrobacter</taxon>
    </lineage>
</organism>
<dbReference type="AlphaFoldDB" id="A0A0S2LZR7"/>
<dbReference type="InterPro" id="IPR052564">
    <property type="entry name" value="N-acetyltrans/Recomb-assoc"/>
</dbReference>
<dbReference type="CDD" id="cd04301">
    <property type="entry name" value="NAT_SF"/>
    <property type="match status" value="1"/>
</dbReference>
<evidence type="ECO:0000313" key="3">
    <source>
        <dbReference type="Proteomes" id="UP000059574"/>
    </source>
</evidence>
<dbReference type="EMBL" id="CP013200">
    <property type="protein sequence ID" value="ALO67066.1"/>
    <property type="molecule type" value="Genomic_DNA"/>
</dbReference>
<dbReference type="PANTHER" id="PTHR43451">
    <property type="entry name" value="ACETYLTRANSFERASE (GNAT) FAMILY PROTEIN"/>
    <property type="match status" value="1"/>
</dbReference>
<name>A0A0S2LZR7_9MICC</name>
<proteinExistence type="predicted"/>
<dbReference type="Proteomes" id="UP000059574">
    <property type="component" value="Chromosome"/>
</dbReference>
<dbReference type="RefSeq" id="WP_062289091.1">
    <property type="nucleotide sequence ID" value="NZ_CP013200.1"/>
</dbReference>
<evidence type="ECO:0000259" key="1">
    <source>
        <dbReference type="PROSITE" id="PS51186"/>
    </source>
</evidence>
<reference evidence="2 3" key="2">
    <citation type="journal article" date="2016" name="J. Biotechnol.">
        <title>Complete genome sequence of Arthrobacter alpinus ERGS4:06, a yellow pigmented bacterium tolerant to cold and radiations isolated from Sikkim Himalaya.</title>
        <authorList>
            <person name="Kumar R."/>
            <person name="Singh D."/>
            <person name="Swarnkar M.K."/>
            <person name="Singh A.K."/>
            <person name="Kumar S."/>
        </authorList>
    </citation>
    <scope>NUCLEOTIDE SEQUENCE [LARGE SCALE GENOMIC DNA]</scope>
    <source>
        <strain evidence="2 3">ERGS4:06</strain>
    </source>
</reference>
<keyword evidence="2" id="KW-0808">Transferase</keyword>
<dbReference type="PANTHER" id="PTHR43451:SF1">
    <property type="entry name" value="ACETYLTRANSFERASE"/>
    <property type="match status" value="1"/>
</dbReference>